<comment type="similarity">
    <text evidence="3">In the N-terminal section; belongs to the PMEI family.</text>
</comment>
<dbReference type="FunFam" id="2.160.20.10:FF:000001">
    <property type="entry name" value="Pectinesterase"/>
    <property type="match status" value="1"/>
</dbReference>
<evidence type="ECO:0000256" key="5">
    <source>
        <dbReference type="ARBA" id="ARBA00013229"/>
    </source>
</evidence>
<evidence type="ECO:0000256" key="9">
    <source>
        <dbReference type="ARBA" id="ARBA00023085"/>
    </source>
</evidence>
<dbReference type="CDD" id="cd15798">
    <property type="entry name" value="PMEI-like_3"/>
    <property type="match status" value="1"/>
</dbReference>
<evidence type="ECO:0000256" key="16">
    <source>
        <dbReference type="RuleBase" id="RU000589"/>
    </source>
</evidence>
<comment type="caution">
    <text evidence="19">The sequence shown here is derived from an EMBL/GenBank/DDBJ whole genome shotgun (WGS) entry which is preliminary data.</text>
</comment>
<comment type="function">
    <text evidence="14 16">Acts in the modification of cell walls via demethylesterification of cell wall pectin.</text>
</comment>
<dbReference type="SUPFAM" id="SSF51126">
    <property type="entry name" value="Pectin lyase-like"/>
    <property type="match status" value="1"/>
</dbReference>
<evidence type="ECO:0000313" key="20">
    <source>
        <dbReference type="Proteomes" id="UP001632038"/>
    </source>
</evidence>
<dbReference type="InterPro" id="IPR011050">
    <property type="entry name" value="Pectin_lyase_fold/virulence"/>
</dbReference>
<dbReference type="PROSITE" id="PS00503">
    <property type="entry name" value="PECTINESTERASE_2"/>
    <property type="match status" value="1"/>
</dbReference>
<dbReference type="InterPro" id="IPR006501">
    <property type="entry name" value="Pectinesterase_inhib_dom"/>
</dbReference>
<evidence type="ECO:0000313" key="19">
    <source>
        <dbReference type="EMBL" id="KAL3623981.1"/>
    </source>
</evidence>
<dbReference type="AlphaFoldDB" id="A0ABD3C499"/>
<dbReference type="GO" id="GO:0030599">
    <property type="term" value="F:pectinesterase activity"/>
    <property type="evidence" value="ECO:0007669"/>
    <property type="project" value="UniProtKB-UniRule"/>
</dbReference>
<dbReference type="GO" id="GO:0042545">
    <property type="term" value="P:cell wall modification"/>
    <property type="evidence" value="ECO:0007669"/>
    <property type="project" value="UniProtKB-UniRule"/>
</dbReference>
<evidence type="ECO:0000256" key="4">
    <source>
        <dbReference type="ARBA" id="ARBA00007786"/>
    </source>
</evidence>
<gene>
    <name evidence="19" type="ORF">CASFOL_032797</name>
</gene>
<dbReference type="PANTHER" id="PTHR31707">
    <property type="entry name" value="PECTINESTERASE"/>
    <property type="match status" value="1"/>
</dbReference>
<dbReference type="FunFam" id="1.20.140.40:FF:000001">
    <property type="entry name" value="Pectinesterase"/>
    <property type="match status" value="1"/>
</dbReference>
<keyword evidence="10" id="KW-1015">Disulfide bond</keyword>
<evidence type="ECO:0000259" key="18">
    <source>
        <dbReference type="SMART" id="SM00856"/>
    </source>
</evidence>
<evidence type="ECO:0000256" key="10">
    <source>
        <dbReference type="ARBA" id="ARBA00023157"/>
    </source>
</evidence>
<organism evidence="19 20">
    <name type="scientific">Castilleja foliolosa</name>
    <dbReference type="NCBI Taxonomy" id="1961234"/>
    <lineage>
        <taxon>Eukaryota</taxon>
        <taxon>Viridiplantae</taxon>
        <taxon>Streptophyta</taxon>
        <taxon>Embryophyta</taxon>
        <taxon>Tracheophyta</taxon>
        <taxon>Spermatophyta</taxon>
        <taxon>Magnoliopsida</taxon>
        <taxon>eudicotyledons</taxon>
        <taxon>Gunneridae</taxon>
        <taxon>Pentapetalae</taxon>
        <taxon>asterids</taxon>
        <taxon>lamiids</taxon>
        <taxon>Lamiales</taxon>
        <taxon>Orobanchaceae</taxon>
        <taxon>Pedicularideae</taxon>
        <taxon>Castillejinae</taxon>
        <taxon>Castilleja</taxon>
    </lineage>
</organism>
<feature type="chain" id="PRO_5044529228" description="Pectinesterase" evidence="16">
    <location>
        <begin position="22"/>
        <end position="652"/>
    </location>
</feature>
<dbReference type="SMART" id="SM00856">
    <property type="entry name" value="PMEI"/>
    <property type="match status" value="1"/>
</dbReference>
<sequence length="652" mass="71607">MVNKTAIASVCSLLLVAMVVALIYTGRNKEETEGGDVISSQKAITNLCQNTDYKETCVESLQSPSGKETNDPKELIERAFQATIDNIKEAAHNSALLEKLENDPRGKSALESCQELADRAANDLQRTLSKFSEFDLTNIDGFMSDLKIWLSGAITYQETCLDGFNDVEGDAGEKMRQFLTKGMQMSSNGLAMVNEVSSVFQSIAATTFKSRRLLSSESTVVGHDDEIPDWIDATRRKLLHAHHDHEKIKPDLVVAKDGSGNFTTINEALEKIPKNGNTTFVLYIKEGVYKEKVVINSSLTHLLVIGDGPTKTKITGKLNYIDGTNTYQTATVAVQADHFTAKNIGFENSAGAEKHQAVALRVSADLALFFNCQMDGYQDTLYAHTYRQFYKDCVISGTIDFIFGDSAAVFQGCTLVVRKPLSNQNCIVTAQGRKDLRQPTGLILQNCSFVADPEYKPVQNTNKAYLGRPWKEFSRTVIMESFIDDLIQPEGWLPWNETFALDTLFYTEFNNRGPGASKVDRVKWAGVKEVPANRIERFTANAFIDGKRWVPVEKVPYVGGFVFPVPDEDPNNSKYSDVGPEEDKDLGGSFKNKSEFIGRKAPPSSISAAPEGSYIAAAPESFIAAAPAAAAPALSPGASQQAGSFFGLNKMW</sequence>
<dbReference type="InterPro" id="IPR035513">
    <property type="entry name" value="Invertase/methylesterase_inhib"/>
</dbReference>
<feature type="region of interest" description="Disordered" evidence="17">
    <location>
        <begin position="571"/>
        <end position="591"/>
    </location>
</feature>
<keyword evidence="11" id="KW-0325">Glycoprotein</keyword>
<dbReference type="PROSITE" id="PS00800">
    <property type="entry name" value="PECTINESTERASE_1"/>
    <property type="match status" value="1"/>
</dbReference>
<evidence type="ECO:0000256" key="2">
    <source>
        <dbReference type="ARBA" id="ARBA00005184"/>
    </source>
</evidence>
<evidence type="ECO:0000256" key="13">
    <source>
        <dbReference type="ARBA" id="ARBA00047928"/>
    </source>
</evidence>
<feature type="active site" evidence="15">
    <location>
        <position position="400"/>
    </location>
</feature>
<dbReference type="SUPFAM" id="SSF101148">
    <property type="entry name" value="Plant invertase/pectin methylesterase inhibitor"/>
    <property type="match status" value="1"/>
</dbReference>
<dbReference type="InterPro" id="IPR000070">
    <property type="entry name" value="Pectinesterase_cat"/>
</dbReference>
<proteinExistence type="inferred from homology"/>
<comment type="similarity">
    <text evidence="4">In the C-terminal section; belongs to the pectinesterase family.</text>
</comment>
<dbReference type="Pfam" id="PF01095">
    <property type="entry name" value="Pectinesterase"/>
    <property type="match status" value="1"/>
</dbReference>
<feature type="domain" description="Pectinesterase inhibitor" evidence="18">
    <location>
        <begin position="39"/>
        <end position="192"/>
    </location>
</feature>
<accession>A0ABD3C499</accession>
<comment type="pathway">
    <text evidence="2 16">Glycan metabolism; pectin degradation; 2-dehydro-3-deoxy-D-gluconate from pectin: step 1/5.</text>
</comment>
<dbReference type="Gene3D" id="2.160.20.10">
    <property type="entry name" value="Single-stranded right-handed beta-helix, Pectin lyase-like"/>
    <property type="match status" value="1"/>
</dbReference>
<dbReference type="InterPro" id="IPR033131">
    <property type="entry name" value="Pectinesterase_Asp_AS"/>
</dbReference>
<protein>
    <recommendedName>
        <fullName evidence="5 16">Pectinesterase</fullName>
        <ecNumber evidence="5 16">3.1.1.11</ecNumber>
    </recommendedName>
</protein>
<evidence type="ECO:0000256" key="17">
    <source>
        <dbReference type="SAM" id="MobiDB-lite"/>
    </source>
</evidence>
<evidence type="ECO:0000256" key="1">
    <source>
        <dbReference type="ARBA" id="ARBA00004191"/>
    </source>
</evidence>
<keyword evidence="12 16" id="KW-0961">Cell wall biogenesis/degradation</keyword>
<evidence type="ECO:0000256" key="8">
    <source>
        <dbReference type="ARBA" id="ARBA00022801"/>
    </source>
</evidence>
<keyword evidence="16" id="KW-0732">Signal</keyword>
<comment type="subcellular location">
    <subcellularLocation>
        <location evidence="1 16">Secreted</location>
        <location evidence="1 16">Cell wall</location>
    </subcellularLocation>
</comment>
<evidence type="ECO:0000256" key="14">
    <source>
        <dbReference type="ARBA" id="ARBA00057335"/>
    </source>
</evidence>
<keyword evidence="20" id="KW-1185">Reference proteome</keyword>
<evidence type="ECO:0000256" key="12">
    <source>
        <dbReference type="ARBA" id="ARBA00023316"/>
    </source>
</evidence>
<dbReference type="Pfam" id="PF04043">
    <property type="entry name" value="PMEI"/>
    <property type="match status" value="1"/>
</dbReference>
<evidence type="ECO:0000256" key="6">
    <source>
        <dbReference type="ARBA" id="ARBA00022512"/>
    </source>
</evidence>
<evidence type="ECO:0000256" key="3">
    <source>
        <dbReference type="ARBA" id="ARBA00006027"/>
    </source>
</evidence>
<dbReference type="Gene3D" id="1.20.140.40">
    <property type="entry name" value="Invertase/pectin methylesterase inhibitor family protein"/>
    <property type="match status" value="1"/>
</dbReference>
<reference evidence="20" key="1">
    <citation type="journal article" date="2024" name="IScience">
        <title>Strigolactones Initiate the Formation of Haustorium-like Structures in Castilleja.</title>
        <authorList>
            <person name="Buerger M."/>
            <person name="Peterson D."/>
            <person name="Chory J."/>
        </authorList>
    </citation>
    <scope>NUCLEOTIDE SEQUENCE [LARGE SCALE GENOMIC DNA]</scope>
</reference>
<dbReference type="Proteomes" id="UP001632038">
    <property type="component" value="Unassembled WGS sequence"/>
</dbReference>
<dbReference type="GO" id="GO:0045490">
    <property type="term" value="P:pectin catabolic process"/>
    <property type="evidence" value="ECO:0007669"/>
    <property type="project" value="UniProtKB-UniRule"/>
</dbReference>
<dbReference type="EMBL" id="JAVIJP010000054">
    <property type="protein sequence ID" value="KAL3623981.1"/>
    <property type="molecule type" value="Genomic_DNA"/>
</dbReference>
<dbReference type="InterPro" id="IPR018040">
    <property type="entry name" value="Pectinesterase_Tyr_AS"/>
</dbReference>
<evidence type="ECO:0000256" key="11">
    <source>
        <dbReference type="ARBA" id="ARBA00023180"/>
    </source>
</evidence>
<keyword evidence="6 16" id="KW-0134">Cell wall</keyword>
<keyword evidence="8 16" id="KW-0378">Hydrolase</keyword>
<dbReference type="NCBIfam" id="TIGR01614">
    <property type="entry name" value="PME_inhib"/>
    <property type="match status" value="1"/>
</dbReference>
<evidence type="ECO:0000256" key="15">
    <source>
        <dbReference type="PROSITE-ProRule" id="PRU10040"/>
    </source>
</evidence>
<dbReference type="EC" id="3.1.1.11" evidence="5 16"/>
<feature type="signal peptide" evidence="16">
    <location>
        <begin position="1"/>
        <end position="21"/>
    </location>
</feature>
<keyword evidence="9 16" id="KW-0063">Aspartyl esterase</keyword>
<keyword evidence="7 16" id="KW-0964">Secreted</keyword>
<dbReference type="InterPro" id="IPR012334">
    <property type="entry name" value="Pectin_lyas_fold"/>
</dbReference>
<comment type="catalytic activity">
    <reaction evidence="13 16">
        <text>[(1-&gt;4)-alpha-D-galacturonosyl methyl ester](n) + n H2O = [(1-&gt;4)-alpha-D-galacturonosyl](n) + n methanol + n H(+)</text>
        <dbReference type="Rhea" id="RHEA:22380"/>
        <dbReference type="Rhea" id="RHEA-COMP:14570"/>
        <dbReference type="Rhea" id="RHEA-COMP:14573"/>
        <dbReference type="ChEBI" id="CHEBI:15377"/>
        <dbReference type="ChEBI" id="CHEBI:15378"/>
        <dbReference type="ChEBI" id="CHEBI:17790"/>
        <dbReference type="ChEBI" id="CHEBI:140522"/>
        <dbReference type="ChEBI" id="CHEBI:140523"/>
        <dbReference type="EC" id="3.1.1.11"/>
    </reaction>
</comment>
<evidence type="ECO:0000256" key="7">
    <source>
        <dbReference type="ARBA" id="ARBA00022525"/>
    </source>
</evidence>
<name>A0ABD3C499_9LAMI</name>